<dbReference type="EMBL" id="FNSV01000001">
    <property type="protein sequence ID" value="SEB29872.1"/>
    <property type="molecule type" value="Genomic_DNA"/>
</dbReference>
<gene>
    <name evidence="2" type="ORF">SAMN04490239_0157</name>
</gene>
<feature type="region of interest" description="Disordered" evidence="1">
    <location>
        <begin position="29"/>
        <end position="56"/>
    </location>
</feature>
<name>A0A1H4I9B7_9NOCA</name>
<proteinExistence type="predicted"/>
<dbReference type="Proteomes" id="UP000183561">
    <property type="component" value="Unassembled WGS sequence"/>
</dbReference>
<organism evidence="2 3">
    <name type="scientific">Rhodococcus koreensis</name>
    <dbReference type="NCBI Taxonomy" id="99653"/>
    <lineage>
        <taxon>Bacteria</taxon>
        <taxon>Bacillati</taxon>
        <taxon>Actinomycetota</taxon>
        <taxon>Actinomycetes</taxon>
        <taxon>Mycobacteriales</taxon>
        <taxon>Nocardiaceae</taxon>
        <taxon>Rhodococcus</taxon>
    </lineage>
</organism>
<reference evidence="3" key="1">
    <citation type="submission" date="2016-10" db="EMBL/GenBank/DDBJ databases">
        <authorList>
            <person name="Varghese N."/>
            <person name="Submissions S."/>
        </authorList>
    </citation>
    <scope>NUCLEOTIDE SEQUENCE [LARGE SCALE GENOMIC DNA]</scope>
    <source>
        <strain evidence="3">DSM 44498</strain>
    </source>
</reference>
<feature type="compositionally biased region" description="Pro residues" evidence="1">
    <location>
        <begin position="39"/>
        <end position="51"/>
    </location>
</feature>
<protein>
    <submittedName>
        <fullName evidence="2">Uncharacterized protein</fullName>
    </submittedName>
</protein>
<evidence type="ECO:0000313" key="3">
    <source>
        <dbReference type="Proteomes" id="UP000183561"/>
    </source>
</evidence>
<keyword evidence="3" id="KW-1185">Reference proteome</keyword>
<evidence type="ECO:0000256" key="1">
    <source>
        <dbReference type="SAM" id="MobiDB-lite"/>
    </source>
</evidence>
<sequence length="92" mass="9502">MALRAWRVDGGGGPAIYGSGVCRSGWPAVSAPTTGVRKPTPPSSAPSPRAAPPDLTLHPTAIRAYPTGLEMRMLFTADGALAVLARHKTPGR</sequence>
<evidence type="ECO:0000313" key="2">
    <source>
        <dbReference type="EMBL" id="SEB29872.1"/>
    </source>
</evidence>
<accession>A0A1H4I9B7</accession>
<dbReference type="AlphaFoldDB" id="A0A1H4I9B7"/>